<gene>
    <name evidence="12" type="primary">LOC116940261</name>
</gene>
<feature type="transmembrane region" description="Helical" evidence="9">
    <location>
        <begin position="286"/>
        <end position="307"/>
    </location>
</feature>
<evidence type="ECO:0000256" key="8">
    <source>
        <dbReference type="ARBA" id="ARBA00023224"/>
    </source>
</evidence>
<keyword evidence="2" id="KW-1003">Cell membrane</keyword>
<evidence type="ECO:0000259" key="10">
    <source>
        <dbReference type="PROSITE" id="PS50262"/>
    </source>
</evidence>
<evidence type="ECO:0000256" key="1">
    <source>
        <dbReference type="ARBA" id="ARBA00004651"/>
    </source>
</evidence>
<dbReference type="Pfam" id="PF00001">
    <property type="entry name" value="7tm_1"/>
    <property type="match status" value="1"/>
</dbReference>
<protein>
    <submittedName>
        <fullName evidence="12">P2Y purinoceptor 4-like isoform X2</fullName>
    </submittedName>
</protein>
<feature type="transmembrane region" description="Helical" evidence="9">
    <location>
        <begin position="143"/>
        <end position="163"/>
    </location>
</feature>
<evidence type="ECO:0000256" key="4">
    <source>
        <dbReference type="ARBA" id="ARBA00022989"/>
    </source>
</evidence>
<keyword evidence="5" id="KW-0297">G-protein coupled receptor</keyword>
<dbReference type="InterPro" id="IPR017452">
    <property type="entry name" value="GPCR_Rhodpsn_7TM"/>
</dbReference>
<keyword evidence="8" id="KW-0807">Transducer</keyword>
<accession>A0AAJ7SU70</accession>
<feature type="transmembrane region" description="Helical" evidence="9">
    <location>
        <begin position="62"/>
        <end position="86"/>
    </location>
</feature>
<feature type="transmembrane region" description="Helical" evidence="9">
    <location>
        <begin position="31"/>
        <end position="50"/>
    </location>
</feature>
<feature type="transmembrane region" description="Helical" evidence="9">
    <location>
        <begin position="236"/>
        <end position="254"/>
    </location>
</feature>
<feature type="domain" description="G-protein coupled receptors family 1 profile" evidence="10">
    <location>
        <begin position="42"/>
        <end position="297"/>
    </location>
</feature>
<keyword evidence="7" id="KW-0675">Receptor</keyword>
<keyword evidence="3 9" id="KW-0812">Transmembrane</keyword>
<keyword evidence="11" id="KW-1185">Reference proteome</keyword>
<dbReference type="Gene3D" id="1.20.1070.10">
    <property type="entry name" value="Rhodopsin 7-helix transmembrane proteins"/>
    <property type="match status" value="1"/>
</dbReference>
<evidence type="ECO:0000256" key="3">
    <source>
        <dbReference type="ARBA" id="ARBA00022692"/>
    </source>
</evidence>
<dbReference type="SUPFAM" id="SSF81321">
    <property type="entry name" value="Family A G protein-coupled receptor-like"/>
    <property type="match status" value="1"/>
</dbReference>
<evidence type="ECO:0000313" key="11">
    <source>
        <dbReference type="Proteomes" id="UP001318040"/>
    </source>
</evidence>
<keyword evidence="4 9" id="KW-1133">Transmembrane helix</keyword>
<evidence type="ECO:0000256" key="6">
    <source>
        <dbReference type="ARBA" id="ARBA00023136"/>
    </source>
</evidence>
<feature type="transmembrane region" description="Helical" evidence="9">
    <location>
        <begin position="106"/>
        <end position="131"/>
    </location>
</feature>
<dbReference type="InterPro" id="IPR000276">
    <property type="entry name" value="GPCR_Rhodpsn"/>
</dbReference>
<dbReference type="PRINTS" id="PR00237">
    <property type="entry name" value="GPCRRHODOPSN"/>
</dbReference>
<evidence type="ECO:0000313" key="12">
    <source>
        <dbReference type="RefSeq" id="XP_032805676.1"/>
    </source>
</evidence>
<name>A0AAJ7SU70_PETMA</name>
<dbReference type="PANTHER" id="PTHR24231">
    <property type="entry name" value="PURINOCEPTOR-RELATED G-PROTEIN COUPLED RECEPTOR"/>
    <property type="match status" value="1"/>
</dbReference>
<comment type="subcellular location">
    <subcellularLocation>
        <location evidence="1">Cell membrane</location>
        <topology evidence="1">Multi-pass membrane protein</topology>
    </subcellularLocation>
</comment>
<dbReference type="PRINTS" id="PR01157">
    <property type="entry name" value="P2YPURNOCPTR"/>
</dbReference>
<organism evidence="11 12">
    <name type="scientific">Petromyzon marinus</name>
    <name type="common">Sea lamprey</name>
    <dbReference type="NCBI Taxonomy" id="7757"/>
    <lineage>
        <taxon>Eukaryota</taxon>
        <taxon>Metazoa</taxon>
        <taxon>Chordata</taxon>
        <taxon>Craniata</taxon>
        <taxon>Vertebrata</taxon>
        <taxon>Cyclostomata</taxon>
        <taxon>Hyperoartia</taxon>
        <taxon>Petromyzontiformes</taxon>
        <taxon>Petromyzontidae</taxon>
        <taxon>Petromyzon</taxon>
    </lineage>
</organism>
<evidence type="ECO:0000256" key="2">
    <source>
        <dbReference type="ARBA" id="ARBA00022475"/>
    </source>
</evidence>
<evidence type="ECO:0000256" key="7">
    <source>
        <dbReference type="ARBA" id="ARBA00023170"/>
    </source>
</evidence>
<dbReference type="AlphaFoldDB" id="A0AAJ7SU70"/>
<dbReference type="RefSeq" id="XP_032805676.1">
    <property type="nucleotide sequence ID" value="XM_032949785.1"/>
</dbReference>
<dbReference type="Proteomes" id="UP001318040">
    <property type="component" value="Chromosome 8"/>
</dbReference>
<reference evidence="12" key="1">
    <citation type="submission" date="2025-08" db="UniProtKB">
        <authorList>
            <consortium name="RefSeq"/>
        </authorList>
    </citation>
    <scope>IDENTIFICATION</scope>
    <source>
        <tissue evidence="12">Sperm</tissue>
    </source>
</reference>
<evidence type="ECO:0000256" key="9">
    <source>
        <dbReference type="SAM" id="Phobius"/>
    </source>
</evidence>
<keyword evidence="6 9" id="KW-0472">Membrane</keyword>
<feature type="transmembrane region" description="Helical" evidence="9">
    <location>
        <begin position="191"/>
        <end position="215"/>
    </location>
</feature>
<evidence type="ECO:0000256" key="5">
    <source>
        <dbReference type="ARBA" id="ARBA00023040"/>
    </source>
</evidence>
<dbReference type="GO" id="GO:0005886">
    <property type="term" value="C:plasma membrane"/>
    <property type="evidence" value="ECO:0007669"/>
    <property type="project" value="UniProtKB-SubCell"/>
</dbReference>
<proteinExistence type="predicted"/>
<dbReference type="PROSITE" id="PS50262">
    <property type="entry name" value="G_PROTEIN_RECEP_F1_2"/>
    <property type="match status" value="1"/>
</dbReference>
<dbReference type="GO" id="GO:0004930">
    <property type="term" value="F:G protein-coupled receptor activity"/>
    <property type="evidence" value="ECO:0007669"/>
    <property type="project" value="UniProtKB-KW"/>
</dbReference>
<sequence>MDKTNPFRFQDSLVECCSLKKVMETYVLPTLYGIVFVVGISLNCTALLAYRGRPRPWSCNTIILFNLTLSDLLYLLNLPICMYNYIDQSPMTRPQILFRCKFTTFAFYQNLYLSITILMWMSVYRCVGVVSPVRARQILRRRVVILSCVFMWLAVTLGLFKVATLEQTTDSNGTTLCHDLVRSLYENNEFGYSWCLIVFAFVMPYSVIVLCQCVIVRTIRRSRGTMQPARSRSARLIAATIIMFTISFLPHHIMRVIRLETLSYSPHQCHIREIVNAIYTVSKPMAALHMCVNPILYVFSGKVYFTFKRNRIIRLRIIRTVS</sequence>